<comment type="cofactor">
    <cofactor evidence="11">
        <name>Zn(2+)</name>
        <dbReference type="ChEBI" id="CHEBI:29105"/>
    </cofactor>
    <text evidence="11">Binds 2 Zn(2+) ions per monomer.</text>
</comment>
<feature type="binding site" evidence="11">
    <location>
        <position position="162"/>
    </location>
    <ligand>
        <name>Zn(2+)</name>
        <dbReference type="ChEBI" id="CHEBI:29105"/>
        <label>1</label>
    </ligand>
</feature>
<keyword evidence="4 11" id="KW-0677">Repeat</keyword>
<dbReference type="GO" id="GO:0051082">
    <property type="term" value="F:unfolded protein binding"/>
    <property type="evidence" value="ECO:0007669"/>
    <property type="project" value="UniProtKB-UniRule"/>
</dbReference>
<dbReference type="FunFam" id="2.10.230.10:FF:000002">
    <property type="entry name" value="Molecular chaperone DnaJ"/>
    <property type="match status" value="1"/>
</dbReference>
<reference evidence="16" key="1">
    <citation type="submission" date="2017-09" db="EMBL/GenBank/DDBJ databases">
        <title>Depth-based differentiation of microbial function through sediment-hosted aquifers and enrichment of novel symbionts in the deep terrestrial subsurface.</title>
        <authorList>
            <person name="Probst A.J."/>
            <person name="Ladd B."/>
            <person name="Jarett J.K."/>
            <person name="Geller-Mcgrath D.E."/>
            <person name="Sieber C.M.K."/>
            <person name="Emerson J.B."/>
            <person name="Anantharaman K."/>
            <person name="Thomas B.C."/>
            <person name="Malmstrom R."/>
            <person name="Stieglmeier M."/>
            <person name="Klingl A."/>
            <person name="Woyke T."/>
            <person name="Ryan C.M."/>
            <person name="Banfield J.F."/>
        </authorList>
    </citation>
    <scope>NUCLEOTIDE SEQUENCE [LARGE SCALE GENOMIC DNA]</scope>
</reference>
<dbReference type="SUPFAM" id="SSF49493">
    <property type="entry name" value="HSP40/DnaJ peptide-binding domain"/>
    <property type="match status" value="2"/>
</dbReference>
<keyword evidence="3 11" id="KW-0479">Metal-binding</keyword>
<dbReference type="HAMAP" id="MF_01152">
    <property type="entry name" value="DnaJ"/>
    <property type="match status" value="1"/>
</dbReference>
<comment type="domain">
    <text evidence="11">The J domain is necessary and sufficient to stimulate DnaK ATPase activity. Zinc center 1 plays an important role in the autonomous, DnaK-independent chaperone activity of DnaJ. Zinc center 2 is essential for interaction with DnaK and for DnaJ activity.</text>
</comment>
<evidence type="ECO:0000256" key="8">
    <source>
        <dbReference type="ARBA" id="ARBA00023186"/>
    </source>
</evidence>
<feature type="repeat" description="CXXCXGXG motif" evidence="11">
    <location>
        <begin position="176"/>
        <end position="183"/>
    </location>
</feature>
<feature type="binding site" evidence="11">
    <location>
        <position position="159"/>
    </location>
    <ligand>
        <name>Zn(2+)</name>
        <dbReference type="ChEBI" id="CHEBI:29105"/>
        <label>1</label>
    </ligand>
</feature>
<evidence type="ECO:0000256" key="6">
    <source>
        <dbReference type="ARBA" id="ARBA00022833"/>
    </source>
</evidence>
<evidence type="ECO:0000256" key="9">
    <source>
        <dbReference type="ARBA" id="ARBA00061004"/>
    </source>
</evidence>
<dbReference type="PROSITE" id="PS50076">
    <property type="entry name" value="DNAJ_2"/>
    <property type="match status" value="1"/>
</dbReference>
<dbReference type="GO" id="GO:0009408">
    <property type="term" value="P:response to heat"/>
    <property type="evidence" value="ECO:0007669"/>
    <property type="project" value="InterPro"/>
</dbReference>
<dbReference type="EMBL" id="PFPK01000029">
    <property type="protein sequence ID" value="PIZ94815.1"/>
    <property type="molecule type" value="Genomic_DNA"/>
</dbReference>
<sequence length="367" mass="39831">MSKDYYKILGVEKGATPDEIKKAFRKLAHKHHPDKQGGDEAKFKEVNEAYQVLGDEKKHQQYDQYGADFAEQGGFGGGAGWEDFMRAARGGGGGNVNFDFGGVDLGDIFGDLFGFSGGRRSGGRRRQHGNDIQVDIELTFREAIFGVEREVNLTKHNDCSICNGSGAEPGAEVQECNKCHGAGQVRVVQQTILGAMQTATTCPDCGGAGKKASKMCQHCGGDGVTRSQSEYKIKIPAGIDHGGVIKLSGKGESVGLGGQTGDLYIRVHTRGEKGFERRNFDIYSEVHINFTEASLGSKIEIDTLDGKKKLVIPPGTQSHQQFRLKGLGVPKLQRSGRGEQYVNVIVDVPNKLSRTAKKLLQDLEKEL</sequence>
<dbReference type="InterPro" id="IPR001623">
    <property type="entry name" value="DnaJ_domain"/>
</dbReference>
<dbReference type="NCBIfam" id="TIGR02349">
    <property type="entry name" value="DnaJ_bact"/>
    <property type="match status" value="1"/>
</dbReference>
<evidence type="ECO:0000259" key="13">
    <source>
        <dbReference type="PROSITE" id="PS50076"/>
    </source>
</evidence>
<feature type="binding site" evidence="11">
    <location>
        <position position="219"/>
    </location>
    <ligand>
        <name>Zn(2+)</name>
        <dbReference type="ChEBI" id="CHEBI:29105"/>
        <label>1</label>
    </ligand>
</feature>
<dbReference type="GO" id="GO:0006260">
    <property type="term" value="P:DNA replication"/>
    <property type="evidence" value="ECO:0007669"/>
    <property type="project" value="UniProtKB-KW"/>
</dbReference>
<proteinExistence type="inferred from homology"/>
<evidence type="ECO:0000313" key="15">
    <source>
        <dbReference type="EMBL" id="PIZ94815.1"/>
    </source>
</evidence>
<dbReference type="InterPro" id="IPR012724">
    <property type="entry name" value="DnaJ"/>
</dbReference>
<dbReference type="GO" id="GO:0031072">
    <property type="term" value="F:heat shock protein binding"/>
    <property type="evidence" value="ECO:0007669"/>
    <property type="project" value="InterPro"/>
</dbReference>
<keyword evidence="8 11" id="KW-0143">Chaperone</keyword>
<dbReference type="GO" id="GO:0042026">
    <property type="term" value="P:protein refolding"/>
    <property type="evidence" value="ECO:0007669"/>
    <property type="project" value="TreeGrafter"/>
</dbReference>
<feature type="binding site" evidence="11">
    <location>
        <position position="205"/>
    </location>
    <ligand>
        <name>Zn(2+)</name>
        <dbReference type="ChEBI" id="CHEBI:29105"/>
        <label>2</label>
    </ligand>
</feature>
<keyword evidence="2 11" id="KW-0235">DNA replication</keyword>
<dbReference type="Proteomes" id="UP000228568">
    <property type="component" value="Unassembled WGS sequence"/>
</dbReference>
<dbReference type="AlphaFoldDB" id="A0A2M7V7V3"/>
<dbReference type="GO" id="GO:0005524">
    <property type="term" value="F:ATP binding"/>
    <property type="evidence" value="ECO:0007669"/>
    <property type="project" value="InterPro"/>
</dbReference>
<evidence type="ECO:0000313" key="16">
    <source>
        <dbReference type="Proteomes" id="UP000228568"/>
    </source>
</evidence>
<evidence type="ECO:0000256" key="12">
    <source>
        <dbReference type="PROSITE-ProRule" id="PRU00546"/>
    </source>
</evidence>
<feature type="domain" description="CR-type" evidence="14">
    <location>
        <begin position="146"/>
        <end position="228"/>
    </location>
</feature>
<dbReference type="CDD" id="cd10747">
    <property type="entry name" value="DnaJ_C"/>
    <property type="match status" value="1"/>
</dbReference>
<dbReference type="Gene3D" id="1.10.287.110">
    <property type="entry name" value="DnaJ domain"/>
    <property type="match status" value="1"/>
</dbReference>
<dbReference type="InterPro" id="IPR008971">
    <property type="entry name" value="HSP40/DnaJ_pept-bd"/>
</dbReference>
<dbReference type="InterPro" id="IPR036410">
    <property type="entry name" value="HSP_DnaJ_Cys-rich_dom_sf"/>
</dbReference>
<dbReference type="FunFam" id="2.60.260.20:FF:000005">
    <property type="entry name" value="Chaperone protein dnaJ 1, mitochondrial"/>
    <property type="match status" value="1"/>
</dbReference>
<evidence type="ECO:0000256" key="10">
    <source>
        <dbReference type="ARBA" id="ARBA00067609"/>
    </source>
</evidence>
<organism evidence="15 16">
    <name type="scientific">Candidatus Magasanikbacteria bacterium CG_4_10_14_0_2_um_filter_37_12</name>
    <dbReference type="NCBI Taxonomy" id="1974637"/>
    <lineage>
        <taxon>Bacteria</taxon>
        <taxon>Candidatus Magasanikiibacteriota</taxon>
    </lineage>
</organism>
<comment type="caution">
    <text evidence="15">The sequence shown here is derived from an EMBL/GenBank/DDBJ whole genome shotgun (WGS) entry which is preliminary data.</text>
</comment>
<dbReference type="InterPro" id="IPR036869">
    <property type="entry name" value="J_dom_sf"/>
</dbReference>
<comment type="subcellular location">
    <subcellularLocation>
        <location evidence="11">Cytoplasm</location>
    </subcellularLocation>
</comment>
<dbReference type="PROSITE" id="PS51188">
    <property type="entry name" value="ZF_CR"/>
    <property type="match status" value="1"/>
</dbReference>
<comment type="subunit">
    <text evidence="11">Homodimer.</text>
</comment>
<dbReference type="Pfam" id="PF00226">
    <property type="entry name" value="DnaJ"/>
    <property type="match status" value="1"/>
</dbReference>
<dbReference type="Pfam" id="PF00684">
    <property type="entry name" value="DnaJ_CXXCXGXG"/>
    <property type="match status" value="1"/>
</dbReference>
<dbReference type="Pfam" id="PF01556">
    <property type="entry name" value="DnaJ_C"/>
    <property type="match status" value="1"/>
</dbReference>
<dbReference type="NCBIfam" id="NF008035">
    <property type="entry name" value="PRK10767.1"/>
    <property type="match status" value="1"/>
</dbReference>
<evidence type="ECO:0000256" key="5">
    <source>
        <dbReference type="ARBA" id="ARBA00022771"/>
    </source>
</evidence>
<dbReference type="Gene3D" id="2.10.230.10">
    <property type="entry name" value="Heat shock protein DnaJ, cysteine-rich domain"/>
    <property type="match status" value="1"/>
</dbReference>
<feature type="repeat" description="CXXCXGXG motif" evidence="11">
    <location>
        <begin position="159"/>
        <end position="166"/>
    </location>
</feature>
<evidence type="ECO:0000256" key="2">
    <source>
        <dbReference type="ARBA" id="ARBA00022705"/>
    </source>
</evidence>
<feature type="binding site" evidence="11">
    <location>
        <position position="179"/>
    </location>
    <ligand>
        <name>Zn(2+)</name>
        <dbReference type="ChEBI" id="CHEBI:29105"/>
        <label>2</label>
    </ligand>
</feature>
<evidence type="ECO:0000256" key="4">
    <source>
        <dbReference type="ARBA" id="ARBA00022737"/>
    </source>
</evidence>
<feature type="binding site" evidence="11">
    <location>
        <position position="202"/>
    </location>
    <ligand>
        <name>Zn(2+)</name>
        <dbReference type="ChEBI" id="CHEBI:29105"/>
        <label>2</label>
    </ligand>
</feature>
<dbReference type="InterPro" id="IPR001305">
    <property type="entry name" value="HSP_DnaJ_Cys-rich_dom"/>
</dbReference>
<gene>
    <name evidence="11 15" type="primary">dnaJ</name>
    <name evidence="15" type="ORF">COX81_02545</name>
</gene>
<evidence type="ECO:0000256" key="7">
    <source>
        <dbReference type="ARBA" id="ARBA00023016"/>
    </source>
</evidence>
<feature type="domain" description="J" evidence="13">
    <location>
        <begin position="4"/>
        <end position="66"/>
    </location>
</feature>
<feature type="repeat" description="CXXCXGXG motif" evidence="11">
    <location>
        <begin position="202"/>
        <end position="209"/>
    </location>
</feature>
<keyword evidence="6 11" id="KW-0862">Zinc</keyword>
<keyword evidence="1 11" id="KW-0963">Cytoplasm</keyword>
<dbReference type="GO" id="GO:0005737">
    <property type="term" value="C:cytoplasm"/>
    <property type="evidence" value="ECO:0007669"/>
    <property type="project" value="UniProtKB-SubCell"/>
</dbReference>
<dbReference type="InterPro" id="IPR002939">
    <property type="entry name" value="DnaJ_C"/>
</dbReference>
<feature type="binding site" evidence="11">
    <location>
        <position position="176"/>
    </location>
    <ligand>
        <name>Zn(2+)</name>
        <dbReference type="ChEBI" id="CHEBI:29105"/>
        <label>2</label>
    </ligand>
</feature>
<feature type="binding site" evidence="11">
    <location>
        <position position="216"/>
    </location>
    <ligand>
        <name>Zn(2+)</name>
        <dbReference type="ChEBI" id="CHEBI:29105"/>
        <label>1</label>
    </ligand>
</feature>
<dbReference type="SMART" id="SM00271">
    <property type="entry name" value="DnaJ"/>
    <property type="match status" value="1"/>
</dbReference>
<keyword evidence="5 11" id="KW-0863">Zinc-finger</keyword>
<dbReference type="GO" id="GO:0008270">
    <property type="term" value="F:zinc ion binding"/>
    <property type="evidence" value="ECO:0007669"/>
    <property type="project" value="UniProtKB-UniRule"/>
</dbReference>
<protein>
    <recommendedName>
        <fullName evidence="10 11">Chaperone protein DnaJ</fullName>
    </recommendedName>
</protein>
<evidence type="ECO:0000259" key="14">
    <source>
        <dbReference type="PROSITE" id="PS51188"/>
    </source>
</evidence>
<dbReference type="PANTHER" id="PTHR43096:SF48">
    <property type="entry name" value="CHAPERONE PROTEIN DNAJ"/>
    <property type="match status" value="1"/>
</dbReference>
<dbReference type="SUPFAM" id="SSF46565">
    <property type="entry name" value="Chaperone J-domain"/>
    <property type="match status" value="1"/>
</dbReference>
<feature type="repeat" description="CXXCXGXG motif" evidence="11">
    <location>
        <begin position="216"/>
        <end position="223"/>
    </location>
</feature>
<evidence type="ECO:0000256" key="1">
    <source>
        <dbReference type="ARBA" id="ARBA00022490"/>
    </source>
</evidence>
<feature type="zinc finger region" description="CR-type" evidence="12">
    <location>
        <begin position="146"/>
        <end position="228"/>
    </location>
</feature>
<dbReference type="PRINTS" id="PR00625">
    <property type="entry name" value="JDOMAIN"/>
</dbReference>
<name>A0A2M7V7V3_9BACT</name>
<keyword evidence="7 11" id="KW-0346">Stress response</keyword>
<dbReference type="PANTHER" id="PTHR43096">
    <property type="entry name" value="DNAJ HOMOLOG 1, MITOCHONDRIAL-RELATED"/>
    <property type="match status" value="1"/>
</dbReference>
<evidence type="ECO:0000256" key="11">
    <source>
        <dbReference type="HAMAP-Rule" id="MF_01152"/>
    </source>
</evidence>
<dbReference type="SUPFAM" id="SSF57938">
    <property type="entry name" value="DnaJ/Hsp40 cysteine-rich domain"/>
    <property type="match status" value="1"/>
</dbReference>
<comment type="function">
    <text evidence="11">Participates actively in the response to hyperosmotic and heat shock by preventing the aggregation of stress-denatured proteins and by disaggregating proteins, also in an autonomous, DnaK-independent fashion. Unfolded proteins bind initially to DnaJ; upon interaction with the DnaJ-bound protein, DnaK hydrolyzes its bound ATP, resulting in the formation of a stable complex. GrpE releases ADP from DnaK; ATP binding to DnaK triggers the release of the substrate protein, thus completing the reaction cycle. Several rounds of ATP-dependent interactions between DnaJ, DnaK and GrpE are required for fully efficient folding. Also involved, together with DnaK and GrpE, in the DNA replication of plasmids through activation of initiation proteins.</text>
</comment>
<dbReference type="Gene3D" id="2.60.260.20">
    <property type="entry name" value="Urease metallochaperone UreE, N-terminal domain"/>
    <property type="match status" value="2"/>
</dbReference>
<comment type="similarity">
    <text evidence="9 11">Belongs to the DnaJ family.</text>
</comment>
<accession>A0A2M7V7V3</accession>
<evidence type="ECO:0000256" key="3">
    <source>
        <dbReference type="ARBA" id="ARBA00022723"/>
    </source>
</evidence>
<dbReference type="CDD" id="cd06257">
    <property type="entry name" value="DnaJ"/>
    <property type="match status" value="1"/>
</dbReference>